<dbReference type="RefSeq" id="WP_228855014.1">
    <property type="nucleotide sequence ID" value="NZ_AP024086.1"/>
</dbReference>
<feature type="transmembrane region" description="Helical" evidence="1">
    <location>
        <begin position="125"/>
        <end position="146"/>
    </location>
</feature>
<proteinExistence type="predicted"/>
<dbReference type="PANTHER" id="PTHR42709">
    <property type="entry name" value="ALKALINE PHOSPHATASE LIKE PROTEIN"/>
    <property type="match status" value="1"/>
</dbReference>
<keyword evidence="1" id="KW-0472">Membrane</keyword>
<keyword evidence="4" id="KW-1185">Reference proteome</keyword>
<evidence type="ECO:0000313" key="3">
    <source>
        <dbReference type="EMBL" id="BCL62682.1"/>
    </source>
</evidence>
<dbReference type="Pfam" id="PF09335">
    <property type="entry name" value="VTT_dom"/>
    <property type="match status" value="1"/>
</dbReference>
<keyword evidence="1" id="KW-0812">Transmembrane</keyword>
<keyword evidence="1" id="KW-1133">Transmembrane helix</keyword>
<protein>
    <submittedName>
        <fullName evidence="3">Membrane protein</fullName>
    </submittedName>
</protein>
<name>A0A8D5FJB3_9BACT</name>
<dbReference type="InterPro" id="IPR051311">
    <property type="entry name" value="DedA_domain"/>
</dbReference>
<evidence type="ECO:0000259" key="2">
    <source>
        <dbReference type="Pfam" id="PF09335"/>
    </source>
</evidence>
<dbReference type="EMBL" id="AP024086">
    <property type="protein sequence ID" value="BCL62682.1"/>
    <property type="molecule type" value="Genomic_DNA"/>
</dbReference>
<dbReference type="InterPro" id="IPR032816">
    <property type="entry name" value="VTT_dom"/>
</dbReference>
<feature type="transmembrane region" description="Helical" evidence="1">
    <location>
        <begin position="96"/>
        <end position="119"/>
    </location>
</feature>
<feature type="transmembrane region" description="Helical" evidence="1">
    <location>
        <begin position="12"/>
        <end position="36"/>
    </location>
</feature>
<evidence type="ECO:0000313" key="4">
    <source>
        <dbReference type="Proteomes" id="UP000826725"/>
    </source>
</evidence>
<evidence type="ECO:0000256" key="1">
    <source>
        <dbReference type="SAM" id="Phobius"/>
    </source>
</evidence>
<reference evidence="3" key="1">
    <citation type="submission" date="2020-09" db="EMBL/GenBank/DDBJ databases">
        <title>Desulfogranum mesoprofundum gen. nov., sp. nov., a novel mesophilic, sulfate-reducing chemolithoautotroph isolated from a deep-sea hydrothermal vent chimney in the Suiyo Seamount.</title>
        <authorList>
            <person name="Hashimoto Y."/>
            <person name="Nakagawa S."/>
        </authorList>
    </citation>
    <scope>NUCLEOTIDE SEQUENCE</scope>
    <source>
        <strain evidence="3">KT2</strain>
    </source>
</reference>
<feature type="domain" description="VTT" evidence="2">
    <location>
        <begin position="31"/>
        <end position="146"/>
    </location>
</feature>
<dbReference type="KEGG" id="dbk:DGMP_33750"/>
<dbReference type="AlphaFoldDB" id="A0A8D5FJB3"/>
<dbReference type="PANTHER" id="PTHR42709:SF4">
    <property type="entry name" value="INNER MEMBRANE PROTEIN YQAA"/>
    <property type="match status" value="1"/>
</dbReference>
<organism evidence="3 4">
    <name type="scientific">Desulfomarina profundi</name>
    <dbReference type="NCBI Taxonomy" id="2772557"/>
    <lineage>
        <taxon>Bacteria</taxon>
        <taxon>Pseudomonadati</taxon>
        <taxon>Thermodesulfobacteriota</taxon>
        <taxon>Desulfobulbia</taxon>
        <taxon>Desulfobulbales</taxon>
        <taxon>Desulfobulbaceae</taxon>
        <taxon>Desulfomarina</taxon>
    </lineage>
</organism>
<feature type="transmembrane region" description="Helical" evidence="1">
    <location>
        <begin position="56"/>
        <end position="75"/>
    </location>
</feature>
<dbReference type="Proteomes" id="UP000826725">
    <property type="component" value="Chromosome"/>
</dbReference>
<gene>
    <name evidence="3" type="primary">yqaA</name>
    <name evidence="3" type="ORF">DGMP_33750</name>
</gene>
<accession>A0A8D5FJB3</accession>
<sequence length="153" mass="17005">MDFLQYMDLSPTLPLLFTLSFLAATVLPIGSEWLLILLLMKGHPPVFTVLTATFGNYLGGCTTFLIGIWGSDMIIKKILRLQTSDLNRAKQLYGKYGSWSLLLSWLPIVGDPLCLLAGILKTGFFRFSILVFSGKFLRYATLAYLVTSGSARQ</sequence>